<feature type="domain" description="DUF6602" evidence="2">
    <location>
        <begin position="196"/>
        <end position="288"/>
    </location>
</feature>
<sequence>MSNPVAEQLYSTSNRLQFHPPYMDSEFVPGNIYDPSSPWDQLRGGALIPSGRSLLVAAGNVENPAGPESVVEWLSGHKGKIAYNLLTDAEGWRHAGVDVSKYFMVVNAINAILRDATGYKMSIQELLDALNADSSLDRYIIEDAIRMYATLGYLKFVKQEKGIQVLFSDAKRYEYERRSYLRSFADELVLKSRRIDSLIRHSGTIGSYREALLRSMLKRLLPARYHVDTGFIEDCPRQLDIIIWDGGNYPALFREADVVVVSRASVRAVIEVKTTLNSGTLREALDIISGTFSEDGRVLPVFKGVFAFETKYVDDRDGARVWLQSLYNETSETGSYKYPLKSFYSSVTAVCVPNRTCILHGYKDSENEHIHPQPCLIQPATVEPGDWQTARFLQTLLEHLILDRDAKKAAVKEFSRTSTDVAYRDHVTIFGDIWHPSMLVHDLPQTMYPPTSKQYVHALELFFEGALDERDVIDRTRNWKPTNQAAPKSDARADKSL</sequence>
<dbReference type="Pfam" id="PF20247">
    <property type="entry name" value="DUF6602"/>
    <property type="match status" value="1"/>
</dbReference>
<evidence type="ECO:0000313" key="3">
    <source>
        <dbReference type="EMBL" id="MFC5431480.1"/>
    </source>
</evidence>
<evidence type="ECO:0000313" key="4">
    <source>
        <dbReference type="Proteomes" id="UP001596103"/>
    </source>
</evidence>
<name>A0ABW0JF20_9BURK</name>
<evidence type="ECO:0000256" key="1">
    <source>
        <dbReference type="SAM" id="MobiDB-lite"/>
    </source>
</evidence>
<keyword evidence="4" id="KW-1185">Reference proteome</keyword>
<comment type="caution">
    <text evidence="3">The sequence shown here is derived from an EMBL/GenBank/DDBJ whole genome shotgun (WGS) entry which is preliminary data.</text>
</comment>
<dbReference type="InterPro" id="IPR046537">
    <property type="entry name" value="DUF6602"/>
</dbReference>
<accession>A0ABW0JF20</accession>
<protein>
    <submittedName>
        <fullName evidence="3">DUF6602 domain-containing protein</fullName>
    </submittedName>
</protein>
<feature type="region of interest" description="Disordered" evidence="1">
    <location>
        <begin position="478"/>
        <end position="497"/>
    </location>
</feature>
<dbReference type="RefSeq" id="WP_377714749.1">
    <property type="nucleotide sequence ID" value="NZ_JBHSMP010000037.1"/>
</dbReference>
<gene>
    <name evidence="3" type="ORF">ACFPTO_22130</name>
</gene>
<dbReference type="EMBL" id="JBHSMP010000037">
    <property type="protein sequence ID" value="MFC5431480.1"/>
    <property type="molecule type" value="Genomic_DNA"/>
</dbReference>
<organism evidence="3 4">
    <name type="scientific">Paraburkholderia denitrificans</name>
    <dbReference type="NCBI Taxonomy" id="694025"/>
    <lineage>
        <taxon>Bacteria</taxon>
        <taxon>Pseudomonadati</taxon>
        <taxon>Pseudomonadota</taxon>
        <taxon>Betaproteobacteria</taxon>
        <taxon>Burkholderiales</taxon>
        <taxon>Burkholderiaceae</taxon>
        <taxon>Paraburkholderia</taxon>
    </lineage>
</organism>
<evidence type="ECO:0000259" key="2">
    <source>
        <dbReference type="Pfam" id="PF20247"/>
    </source>
</evidence>
<dbReference type="CDD" id="cd21173">
    <property type="entry name" value="NucC-like"/>
    <property type="match status" value="1"/>
</dbReference>
<proteinExistence type="predicted"/>
<reference evidence="4" key="1">
    <citation type="journal article" date="2019" name="Int. J. Syst. Evol. Microbiol.">
        <title>The Global Catalogue of Microorganisms (GCM) 10K type strain sequencing project: providing services to taxonomists for standard genome sequencing and annotation.</title>
        <authorList>
            <consortium name="The Broad Institute Genomics Platform"/>
            <consortium name="The Broad Institute Genome Sequencing Center for Infectious Disease"/>
            <person name="Wu L."/>
            <person name="Ma J."/>
        </authorList>
    </citation>
    <scope>NUCLEOTIDE SEQUENCE [LARGE SCALE GENOMIC DNA]</scope>
    <source>
        <strain evidence="4">CCUG 56042</strain>
    </source>
</reference>
<dbReference type="Proteomes" id="UP001596103">
    <property type="component" value="Unassembled WGS sequence"/>
</dbReference>